<protein>
    <submittedName>
        <fullName evidence="1">Uncharacterized protein</fullName>
    </submittedName>
</protein>
<gene>
    <name evidence="1" type="ORF">VNO78_17263</name>
</gene>
<sequence>MIIIFGGYQRICWLWPENRSKPKVDDLLVPSGKKSIEMKFKALTSWSVTSIILLILKTKLKKSNRTALFFEMCLRSGKDASLGG</sequence>
<proteinExistence type="predicted"/>
<dbReference type="AlphaFoldDB" id="A0AAN9SI75"/>
<comment type="caution">
    <text evidence="1">The sequence shown here is derived from an EMBL/GenBank/DDBJ whole genome shotgun (WGS) entry which is preliminary data.</text>
</comment>
<evidence type="ECO:0000313" key="2">
    <source>
        <dbReference type="Proteomes" id="UP001386955"/>
    </source>
</evidence>
<reference evidence="1 2" key="1">
    <citation type="submission" date="2024-01" db="EMBL/GenBank/DDBJ databases">
        <title>The genomes of 5 underutilized Papilionoideae crops provide insights into root nodulation and disease resistanc.</title>
        <authorList>
            <person name="Jiang F."/>
        </authorList>
    </citation>
    <scope>NUCLEOTIDE SEQUENCE [LARGE SCALE GENOMIC DNA]</scope>
    <source>
        <strain evidence="1">DUOXIRENSHENG_FW03</strain>
        <tissue evidence="1">Leaves</tissue>
    </source>
</reference>
<name>A0AAN9SI75_PSOTE</name>
<organism evidence="1 2">
    <name type="scientific">Psophocarpus tetragonolobus</name>
    <name type="common">Winged bean</name>
    <name type="synonym">Dolichos tetragonolobus</name>
    <dbReference type="NCBI Taxonomy" id="3891"/>
    <lineage>
        <taxon>Eukaryota</taxon>
        <taxon>Viridiplantae</taxon>
        <taxon>Streptophyta</taxon>
        <taxon>Embryophyta</taxon>
        <taxon>Tracheophyta</taxon>
        <taxon>Spermatophyta</taxon>
        <taxon>Magnoliopsida</taxon>
        <taxon>eudicotyledons</taxon>
        <taxon>Gunneridae</taxon>
        <taxon>Pentapetalae</taxon>
        <taxon>rosids</taxon>
        <taxon>fabids</taxon>
        <taxon>Fabales</taxon>
        <taxon>Fabaceae</taxon>
        <taxon>Papilionoideae</taxon>
        <taxon>50 kb inversion clade</taxon>
        <taxon>NPAAA clade</taxon>
        <taxon>indigoferoid/millettioid clade</taxon>
        <taxon>Phaseoleae</taxon>
        <taxon>Psophocarpus</taxon>
    </lineage>
</organism>
<dbReference type="EMBL" id="JAYMYS010000004">
    <property type="protein sequence ID" value="KAK7396336.1"/>
    <property type="molecule type" value="Genomic_DNA"/>
</dbReference>
<keyword evidence="2" id="KW-1185">Reference proteome</keyword>
<dbReference type="Proteomes" id="UP001386955">
    <property type="component" value="Unassembled WGS sequence"/>
</dbReference>
<evidence type="ECO:0000313" key="1">
    <source>
        <dbReference type="EMBL" id="KAK7396336.1"/>
    </source>
</evidence>
<accession>A0AAN9SI75</accession>